<evidence type="ECO:0000313" key="1">
    <source>
        <dbReference type="EMBL" id="CAG8528824.1"/>
    </source>
</evidence>
<name>A0A9N9AHL9_FUNMO</name>
<evidence type="ECO:0000313" key="2">
    <source>
        <dbReference type="Proteomes" id="UP000789375"/>
    </source>
</evidence>
<dbReference type="Proteomes" id="UP000789375">
    <property type="component" value="Unassembled WGS sequence"/>
</dbReference>
<proteinExistence type="predicted"/>
<reference evidence="1" key="1">
    <citation type="submission" date="2021-06" db="EMBL/GenBank/DDBJ databases">
        <authorList>
            <person name="Kallberg Y."/>
            <person name="Tangrot J."/>
            <person name="Rosling A."/>
        </authorList>
    </citation>
    <scope>NUCLEOTIDE SEQUENCE</scope>
    <source>
        <strain evidence="1">87-6 pot B 2015</strain>
    </source>
</reference>
<dbReference type="EMBL" id="CAJVPP010001019">
    <property type="protein sequence ID" value="CAG8528824.1"/>
    <property type="molecule type" value="Genomic_DNA"/>
</dbReference>
<accession>A0A9N9AHL9</accession>
<gene>
    <name evidence="1" type="ORF">FMOSSE_LOCUS5405</name>
</gene>
<keyword evidence="2" id="KW-1185">Reference proteome</keyword>
<sequence>MLFYVVSDSAKDKPNKRGGHQRAFNSYYISRFRRSSILGSQVPIGRVFDPWVRNGLQFLIQDFNFGTEVAESEIASGVNLVSRLESF</sequence>
<organism evidence="1 2">
    <name type="scientific">Funneliformis mosseae</name>
    <name type="common">Endomycorrhizal fungus</name>
    <name type="synonym">Glomus mosseae</name>
    <dbReference type="NCBI Taxonomy" id="27381"/>
    <lineage>
        <taxon>Eukaryota</taxon>
        <taxon>Fungi</taxon>
        <taxon>Fungi incertae sedis</taxon>
        <taxon>Mucoromycota</taxon>
        <taxon>Glomeromycotina</taxon>
        <taxon>Glomeromycetes</taxon>
        <taxon>Glomerales</taxon>
        <taxon>Glomeraceae</taxon>
        <taxon>Funneliformis</taxon>
    </lineage>
</organism>
<comment type="caution">
    <text evidence="1">The sequence shown here is derived from an EMBL/GenBank/DDBJ whole genome shotgun (WGS) entry which is preliminary data.</text>
</comment>
<protein>
    <submittedName>
        <fullName evidence="1">14371_t:CDS:1</fullName>
    </submittedName>
</protein>
<dbReference type="AlphaFoldDB" id="A0A9N9AHL9"/>